<evidence type="ECO:0000256" key="1">
    <source>
        <dbReference type="ARBA" id="ARBA00022603"/>
    </source>
</evidence>
<gene>
    <name evidence="5" type="ORF">FTV88_2976</name>
</gene>
<dbReference type="RefSeq" id="WP_153726106.1">
    <property type="nucleotide sequence ID" value="NZ_CP045875.1"/>
</dbReference>
<keyword evidence="2 5" id="KW-0808">Transferase</keyword>
<organism evidence="5 6">
    <name type="scientific">Heliorestis convoluta</name>
    <dbReference type="NCBI Taxonomy" id="356322"/>
    <lineage>
        <taxon>Bacteria</taxon>
        <taxon>Bacillati</taxon>
        <taxon>Bacillota</taxon>
        <taxon>Clostridia</taxon>
        <taxon>Eubacteriales</taxon>
        <taxon>Heliobacteriaceae</taxon>
        <taxon>Heliorestis</taxon>
    </lineage>
</organism>
<dbReference type="PANTHER" id="PTHR43464">
    <property type="entry name" value="METHYLTRANSFERASE"/>
    <property type="match status" value="1"/>
</dbReference>
<keyword evidence="1 5" id="KW-0489">Methyltransferase</keyword>
<dbReference type="AlphaFoldDB" id="A0A5Q2N5Z9"/>
<evidence type="ECO:0000256" key="2">
    <source>
        <dbReference type="ARBA" id="ARBA00022679"/>
    </source>
</evidence>
<feature type="domain" description="Methyltransferase" evidence="4">
    <location>
        <begin position="63"/>
        <end position="173"/>
    </location>
</feature>
<keyword evidence="3" id="KW-0949">S-adenosyl-L-methionine</keyword>
<dbReference type="InterPro" id="IPR025714">
    <property type="entry name" value="Methyltranfer_dom"/>
</dbReference>
<dbReference type="GO" id="GO:0032259">
    <property type="term" value="P:methylation"/>
    <property type="evidence" value="ECO:0007669"/>
    <property type="project" value="UniProtKB-KW"/>
</dbReference>
<dbReference type="OrthoDB" id="5522265at2"/>
<protein>
    <submittedName>
        <fullName evidence="5">Class I SAM-dependent methyltransferase</fullName>
        <ecNumber evidence="5">2.1.1.-</ecNumber>
    </submittedName>
</protein>
<dbReference type="InterPro" id="IPR029063">
    <property type="entry name" value="SAM-dependent_MTases_sf"/>
</dbReference>
<evidence type="ECO:0000259" key="4">
    <source>
        <dbReference type="Pfam" id="PF13847"/>
    </source>
</evidence>
<sequence length="276" mass="32051">MKDDKKEHSQQVIESHRYDFGKDAEAFWDTRAEQFYRSTQKSGKNQIESLMKFLLERNLLQESSSLLDVGCGTGRHALAYAKKVRAVVGTDISAGMLDYAQKSSREEDIKNLQFVKLDWQQADLKLLQWTKRFDFVFSSMCPAIESKESLLKMSEASKGYCLINRFVQRKDEVGDRLREHLQVDAHNDPHNKREKALAIFNELWSLGYYPEITYLDAQEELFFTAKEAVAHYTMRLGTITAAQQEEMENFFQKEAEKGMIHLRPSSKAAWILWKAD</sequence>
<dbReference type="EMBL" id="CP045875">
    <property type="protein sequence ID" value="QGG49056.1"/>
    <property type="molecule type" value="Genomic_DNA"/>
</dbReference>
<dbReference type="GO" id="GO:0008168">
    <property type="term" value="F:methyltransferase activity"/>
    <property type="evidence" value="ECO:0007669"/>
    <property type="project" value="UniProtKB-KW"/>
</dbReference>
<proteinExistence type="predicted"/>
<name>A0A5Q2N5Z9_9FIRM</name>
<evidence type="ECO:0000313" key="6">
    <source>
        <dbReference type="Proteomes" id="UP000366051"/>
    </source>
</evidence>
<dbReference type="Pfam" id="PF13847">
    <property type="entry name" value="Methyltransf_31"/>
    <property type="match status" value="1"/>
</dbReference>
<reference evidence="6" key="1">
    <citation type="submission" date="2019-11" db="EMBL/GenBank/DDBJ databases">
        <title>Genome sequence of Heliorestis convoluta strain HH, an alkaliphilic and minimalistic phototrophic bacterium from a soda lake in Egypt.</title>
        <authorList>
            <person name="Dewey E.D."/>
            <person name="Stokes L.M."/>
            <person name="Burchell B.M."/>
            <person name="Shaffer K.N."/>
            <person name="Huntington A.M."/>
            <person name="Baker J.M."/>
            <person name="Nadendla S."/>
            <person name="Giglio M.G."/>
            <person name="Touchman J.W."/>
            <person name="Blankenship R.E."/>
            <person name="Madigan M.T."/>
            <person name="Sattley W.M."/>
        </authorList>
    </citation>
    <scope>NUCLEOTIDE SEQUENCE [LARGE SCALE GENOMIC DNA]</scope>
    <source>
        <strain evidence="6">HH</strain>
    </source>
</reference>
<keyword evidence="6" id="KW-1185">Reference proteome</keyword>
<evidence type="ECO:0000256" key="3">
    <source>
        <dbReference type="ARBA" id="ARBA00022691"/>
    </source>
</evidence>
<dbReference type="Proteomes" id="UP000366051">
    <property type="component" value="Chromosome"/>
</dbReference>
<dbReference type="KEGG" id="hcv:FTV88_2976"/>
<dbReference type="PANTHER" id="PTHR43464:SF19">
    <property type="entry name" value="UBIQUINONE BIOSYNTHESIS O-METHYLTRANSFERASE, MITOCHONDRIAL"/>
    <property type="match status" value="1"/>
</dbReference>
<dbReference type="SUPFAM" id="SSF53335">
    <property type="entry name" value="S-adenosyl-L-methionine-dependent methyltransferases"/>
    <property type="match status" value="1"/>
</dbReference>
<dbReference type="EC" id="2.1.1.-" evidence="5"/>
<evidence type="ECO:0000313" key="5">
    <source>
        <dbReference type="EMBL" id="QGG49056.1"/>
    </source>
</evidence>
<dbReference type="Gene3D" id="3.40.50.150">
    <property type="entry name" value="Vaccinia Virus protein VP39"/>
    <property type="match status" value="1"/>
</dbReference>
<accession>A0A5Q2N5Z9</accession>
<dbReference type="CDD" id="cd02440">
    <property type="entry name" value="AdoMet_MTases"/>
    <property type="match status" value="1"/>
</dbReference>